<dbReference type="AlphaFoldDB" id="A0A5B0QQC6"/>
<evidence type="ECO:0000313" key="1">
    <source>
        <dbReference type="EMBL" id="KAA1115083.1"/>
    </source>
</evidence>
<sequence length="185" mass="20649">MSLKSSNFVSSAFNQPSNSFFFIWKRWAFNPGLNLKVACSISRFFLIFGREKKFKLSSLLLDNLTDTSTRNPFFISIPLNLLSSLSATASDIHFLDETVSKSVPIFLASHLGLSLILKARFFDPSIHPNLTTFRTAPLSTYSTKSKVRSMDSVLTFNTDTASALDPVNTAFLKIIEGVLINLILR</sequence>
<dbReference type="EMBL" id="VSWC01000014">
    <property type="protein sequence ID" value="KAA1115083.1"/>
    <property type="molecule type" value="Genomic_DNA"/>
</dbReference>
<dbReference type="Proteomes" id="UP000324748">
    <property type="component" value="Unassembled WGS sequence"/>
</dbReference>
<gene>
    <name evidence="1" type="ORF">PGT21_031084</name>
</gene>
<evidence type="ECO:0000313" key="2">
    <source>
        <dbReference type="Proteomes" id="UP000324748"/>
    </source>
</evidence>
<name>A0A5B0QQC6_PUCGR</name>
<reference evidence="1 2" key="1">
    <citation type="submission" date="2019-05" db="EMBL/GenBank/DDBJ databases">
        <title>Emergence of the Ug99 lineage of the wheat stem rust pathogen through somatic hybridization.</title>
        <authorList>
            <person name="Li F."/>
            <person name="Upadhyaya N.M."/>
            <person name="Sperschneider J."/>
            <person name="Matny O."/>
            <person name="Nguyen-Phuc H."/>
            <person name="Mago R."/>
            <person name="Raley C."/>
            <person name="Miller M.E."/>
            <person name="Silverstein K.A.T."/>
            <person name="Henningsen E."/>
            <person name="Hirsch C.D."/>
            <person name="Visser B."/>
            <person name="Pretorius Z.A."/>
            <person name="Steffenson B.J."/>
            <person name="Schwessinger B."/>
            <person name="Dodds P.N."/>
            <person name="Figueroa M."/>
        </authorList>
    </citation>
    <scope>NUCLEOTIDE SEQUENCE [LARGE SCALE GENOMIC DNA]</scope>
    <source>
        <strain evidence="1">21-0</strain>
    </source>
</reference>
<comment type="caution">
    <text evidence="1">The sequence shown here is derived from an EMBL/GenBank/DDBJ whole genome shotgun (WGS) entry which is preliminary data.</text>
</comment>
<organism evidence="1 2">
    <name type="scientific">Puccinia graminis f. sp. tritici</name>
    <dbReference type="NCBI Taxonomy" id="56615"/>
    <lineage>
        <taxon>Eukaryota</taxon>
        <taxon>Fungi</taxon>
        <taxon>Dikarya</taxon>
        <taxon>Basidiomycota</taxon>
        <taxon>Pucciniomycotina</taxon>
        <taxon>Pucciniomycetes</taxon>
        <taxon>Pucciniales</taxon>
        <taxon>Pucciniaceae</taxon>
        <taxon>Puccinia</taxon>
    </lineage>
</organism>
<keyword evidence="2" id="KW-1185">Reference proteome</keyword>
<proteinExistence type="predicted"/>
<accession>A0A5B0QQC6</accession>
<protein>
    <submittedName>
        <fullName evidence="1">Uncharacterized protein</fullName>
    </submittedName>
</protein>